<protein>
    <submittedName>
        <fullName evidence="2">Uncharacterized protein</fullName>
    </submittedName>
</protein>
<sequence>MGPFCPRSAFNIPIFFTFIGAVNYLILRISAMFMEIRDSASLRNIDIRNLLTLCFGMYKRRMKKKTKCCTKGMAVVESGRVMPGQVSDDGGLVFAGKSTTP</sequence>
<dbReference type="EMBL" id="BMAC01000422">
    <property type="protein sequence ID" value="GFP96123.1"/>
    <property type="molecule type" value="Genomic_DNA"/>
</dbReference>
<evidence type="ECO:0000313" key="2">
    <source>
        <dbReference type="EMBL" id="GFP96123.1"/>
    </source>
</evidence>
<evidence type="ECO:0000313" key="3">
    <source>
        <dbReference type="Proteomes" id="UP000653305"/>
    </source>
</evidence>
<evidence type="ECO:0000256" key="1">
    <source>
        <dbReference type="SAM" id="Phobius"/>
    </source>
</evidence>
<proteinExistence type="predicted"/>
<keyword evidence="3" id="KW-1185">Reference proteome</keyword>
<reference evidence="2" key="1">
    <citation type="submission" date="2020-07" db="EMBL/GenBank/DDBJ databases">
        <title>Ethylene signaling mediates host invasion by parasitic plants.</title>
        <authorList>
            <person name="Yoshida S."/>
        </authorList>
    </citation>
    <scope>NUCLEOTIDE SEQUENCE</scope>
    <source>
        <strain evidence="2">Okayama</strain>
    </source>
</reference>
<dbReference type="Proteomes" id="UP000653305">
    <property type="component" value="Unassembled WGS sequence"/>
</dbReference>
<keyword evidence="1" id="KW-1133">Transmembrane helix</keyword>
<dbReference type="AlphaFoldDB" id="A0A830CK00"/>
<accession>A0A830CK00</accession>
<keyword evidence="1" id="KW-0812">Transmembrane</keyword>
<organism evidence="2 3">
    <name type="scientific">Phtheirospermum japonicum</name>
    <dbReference type="NCBI Taxonomy" id="374723"/>
    <lineage>
        <taxon>Eukaryota</taxon>
        <taxon>Viridiplantae</taxon>
        <taxon>Streptophyta</taxon>
        <taxon>Embryophyta</taxon>
        <taxon>Tracheophyta</taxon>
        <taxon>Spermatophyta</taxon>
        <taxon>Magnoliopsida</taxon>
        <taxon>eudicotyledons</taxon>
        <taxon>Gunneridae</taxon>
        <taxon>Pentapetalae</taxon>
        <taxon>asterids</taxon>
        <taxon>lamiids</taxon>
        <taxon>Lamiales</taxon>
        <taxon>Orobanchaceae</taxon>
        <taxon>Orobanchaceae incertae sedis</taxon>
        <taxon>Phtheirospermum</taxon>
    </lineage>
</organism>
<keyword evidence="1" id="KW-0472">Membrane</keyword>
<comment type="caution">
    <text evidence="2">The sequence shown here is derived from an EMBL/GenBank/DDBJ whole genome shotgun (WGS) entry which is preliminary data.</text>
</comment>
<feature type="transmembrane region" description="Helical" evidence="1">
    <location>
        <begin position="12"/>
        <end position="34"/>
    </location>
</feature>
<gene>
    <name evidence="2" type="ORF">PHJA_001756400</name>
</gene>
<name>A0A830CK00_9LAMI</name>